<dbReference type="PANTHER" id="PTHR10773">
    <property type="entry name" value="DNA-DIRECTED RNA POLYMERASES I, II, AND III SUBUNIT RPABC2"/>
    <property type="match status" value="1"/>
</dbReference>
<accession>A0A9P0CYN0</accession>
<reference evidence="2" key="1">
    <citation type="submission" date="2022-01" db="EMBL/GenBank/DDBJ databases">
        <authorList>
            <person name="King R."/>
        </authorList>
    </citation>
    <scope>NUCLEOTIDE SEQUENCE</scope>
</reference>
<feature type="compositionally biased region" description="Polar residues" evidence="1">
    <location>
        <begin position="1"/>
        <end position="18"/>
    </location>
</feature>
<dbReference type="OrthoDB" id="6778620at2759"/>
<keyword evidence="3" id="KW-1185">Reference proteome</keyword>
<feature type="region of interest" description="Disordered" evidence="1">
    <location>
        <begin position="1"/>
        <end position="62"/>
    </location>
</feature>
<proteinExistence type="predicted"/>
<name>A0A9P0CYN0_9CUCU</name>
<dbReference type="EMBL" id="OV651814">
    <property type="protein sequence ID" value="CAH1106646.1"/>
    <property type="molecule type" value="Genomic_DNA"/>
</dbReference>
<evidence type="ECO:0000313" key="2">
    <source>
        <dbReference type="EMBL" id="CAH1106646.1"/>
    </source>
</evidence>
<evidence type="ECO:0000313" key="3">
    <source>
        <dbReference type="Proteomes" id="UP001153636"/>
    </source>
</evidence>
<evidence type="ECO:0000256" key="1">
    <source>
        <dbReference type="SAM" id="MobiDB-lite"/>
    </source>
</evidence>
<gene>
    <name evidence="2" type="ORF">PSYICH_LOCUS6769</name>
</gene>
<dbReference type="AlphaFoldDB" id="A0A9P0CYN0"/>
<dbReference type="PANTHER" id="PTHR10773:SF19">
    <property type="match status" value="1"/>
</dbReference>
<organism evidence="2 3">
    <name type="scientific">Psylliodes chrysocephalus</name>
    <dbReference type="NCBI Taxonomy" id="3402493"/>
    <lineage>
        <taxon>Eukaryota</taxon>
        <taxon>Metazoa</taxon>
        <taxon>Ecdysozoa</taxon>
        <taxon>Arthropoda</taxon>
        <taxon>Hexapoda</taxon>
        <taxon>Insecta</taxon>
        <taxon>Pterygota</taxon>
        <taxon>Neoptera</taxon>
        <taxon>Endopterygota</taxon>
        <taxon>Coleoptera</taxon>
        <taxon>Polyphaga</taxon>
        <taxon>Cucujiformia</taxon>
        <taxon>Chrysomeloidea</taxon>
        <taxon>Chrysomelidae</taxon>
        <taxon>Galerucinae</taxon>
        <taxon>Alticini</taxon>
        <taxon>Psylliodes</taxon>
    </lineage>
</organism>
<sequence length="393" mass="45526">MVSLNRQQSKKISNLKQNYNKKRFKKEDDADYMPSEASDEDSLEETINNDTKEGSSSNDNYSDIDNIIANERDVTMFIYDISTGILTNVVQMSNLKTYTKNGEPAEQRNFVINNLSQNAVKRRTTGDLSGSRRSKTVVYFLKDEDGAKQNVCKAFFIETLGNKTKNDRFVRDVLNKSKNAGLTPNPNKRGKKEKVKIDRDIIINHIESFQLTNAHYRREHAPKRRYLPSGITIHQMHDNFKTKHSHIQCSHYLYREVVIMLPRIEMFKEAIFTPRIIAFNESFVPVGKKQSGPTAVLWHEAVSGRSKEDQISTFYAFLLSARDKKNIVLWLDNCFSQNENWSLFTFFIYIVNSNEVLLDKLVVKYFEPGHTFMSADSFHHNVEKSFETSWKGL</sequence>
<dbReference type="Proteomes" id="UP001153636">
    <property type="component" value="Chromosome 2"/>
</dbReference>
<protein>
    <submittedName>
        <fullName evidence="2">Uncharacterized protein</fullName>
    </submittedName>
</protein>